<organism evidence="4 5">
    <name type="scientific">Metaclostridioides mangenotii</name>
    <dbReference type="NCBI Taxonomy" id="1540"/>
    <lineage>
        <taxon>Bacteria</taxon>
        <taxon>Bacillati</taxon>
        <taxon>Bacillota</taxon>
        <taxon>Clostridia</taxon>
        <taxon>Peptostreptococcales</taxon>
        <taxon>Peptostreptococcaceae</taxon>
        <taxon>Metaclostridioides</taxon>
    </lineage>
</organism>
<evidence type="ECO:0000256" key="3">
    <source>
        <dbReference type="SAM" id="Phobius"/>
    </source>
</evidence>
<proteinExistence type="predicted"/>
<dbReference type="InterPro" id="IPR005754">
    <property type="entry name" value="Sortase"/>
</dbReference>
<evidence type="ECO:0000256" key="1">
    <source>
        <dbReference type="ARBA" id="ARBA00022801"/>
    </source>
</evidence>
<dbReference type="PROSITE" id="PS51257">
    <property type="entry name" value="PROKAR_LIPOPROTEIN"/>
    <property type="match status" value="1"/>
</dbReference>
<keyword evidence="5" id="KW-1185">Reference proteome</keyword>
<keyword evidence="3" id="KW-0812">Transmembrane</keyword>
<dbReference type="InterPro" id="IPR042000">
    <property type="entry name" value="Sortase_D_2"/>
</dbReference>
<dbReference type="EC" id="3.4.22.70" evidence="4"/>
<keyword evidence="1 4" id="KW-0378">Hydrolase</keyword>
<evidence type="ECO:0000313" key="4">
    <source>
        <dbReference type="EMBL" id="MBP1853962.1"/>
    </source>
</evidence>
<name>A0ABS4E7P0_9FIRM</name>
<evidence type="ECO:0000313" key="5">
    <source>
        <dbReference type="Proteomes" id="UP000767291"/>
    </source>
</evidence>
<feature type="compositionally biased region" description="Basic and acidic residues" evidence="2">
    <location>
        <begin position="48"/>
        <end position="64"/>
    </location>
</feature>
<protein>
    <submittedName>
        <fullName evidence="4">Sortase A</fullName>
        <ecNumber evidence="4">3.4.22.70</ecNumber>
    </submittedName>
</protein>
<keyword evidence="3" id="KW-1133">Transmembrane helix</keyword>
<dbReference type="RefSeq" id="WP_327786911.1">
    <property type="nucleotide sequence ID" value="NZ_BAAACS010000017.1"/>
</dbReference>
<reference evidence="4 5" key="1">
    <citation type="submission" date="2021-03" db="EMBL/GenBank/DDBJ databases">
        <title>Genomic Encyclopedia of Type Strains, Phase IV (KMG-IV): sequencing the most valuable type-strain genomes for metagenomic binning, comparative biology and taxonomic classification.</title>
        <authorList>
            <person name="Goeker M."/>
        </authorList>
    </citation>
    <scope>NUCLEOTIDE SEQUENCE [LARGE SCALE GENOMIC DNA]</scope>
    <source>
        <strain evidence="4 5">DSM 1289</strain>
    </source>
</reference>
<feature type="region of interest" description="Disordered" evidence="2">
    <location>
        <begin position="48"/>
        <end position="79"/>
    </location>
</feature>
<dbReference type="CDD" id="cd06166">
    <property type="entry name" value="Sortase_D_2"/>
    <property type="match status" value="1"/>
</dbReference>
<comment type="caution">
    <text evidence="4">The sequence shown here is derived from an EMBL/GenBank/DDBJ whole genome shotgun (WGS) entry which is preliminary data.</text>
</comment>
<sequence>MKKKYIGILLIVFGCVIISSAIYMKYEGGIKQKKMIADFEKTISNSDKDENKLSDISDNIKGDSKSNSNTTSKSGTSSNSNDFKNTIGILKIPKIDLKVAVGEGIDMKTLKYAAGHFPDTPYPGEEGNCSIAGHRSYTYNQFFNRLDEVDEGDRIIMQTKNGEFTYEVYKKFVVLPEDVSVLNDTEYVELTLITCTPVRAATHRLIIKAVLVE</sequence>
<feature type="transmembrane region" description="Helical" evidence="3">
    <location>
        <begin position="6"/>
        <end position="26"/>
    </location>
</feature>
<evidence type="ECO:0000256" key="2">
    <source>
        <dbReference type="SAM" id="MobiDB-lite"/>
    </source>
</evidence>
<gene>
    <name evidence="4" type="ORF">J2Z43_000352</name>
</gene>
<dbReference type="InterPro" id="IPR023365">
    <property type="entry name" value="Sortase_dom-sf"/>
</dbReference>
<dbReference type="Gene3D" id="2.40.260.10">
    <property type="entry name" value="Sortase"/>
    <property type="match status" value="1"/>
</dbReference>
<dbReference type="GO" id="GO:0016787">
    <property type="term" value="F:hydrolase activity"/>
    <property type="evidence" value="ECO:0007669"/>
    <property type="project" value="UniProtKB-KW"/>
</dbReference>
<dbReference type="Proteomes" id="UP000767291">
    <property type="component" value="Unassembled WGS sequence"/>
</dbReference>
<dbReference type="NCBIfam" id="TIGR01076">
    <property type="entry name" value="sortase_fam"/>
    <property type="match status" value="1"/>
</dbReference>
<accession>A0ABS4E7P0</accession>
<dbReference type="EMBL" id="JAGGJX010000001">
    <property type="protein sequence ID" value="MBP1853962.1"/>
    <property type="molecule type" value="Genomic_DNA"/>
</dbReference>
<feature type="compositionally biased region" description="Low complexity" evidence="2">
    <location>
        <begin position="65"/>
        <end position="79"/>
    </location>
</feature>
<dbReference type="Pfam" id="PF04203">
    <property type="entry name" value="Sortase"/>
    <property type="match status" value="1"/>
</dbReference>
<dbReference type="SUPFAM" id="SSF63817">
    <property type="entry name" value="Sortase"/>
    <property type="match status" value="1"/>
</dbReference>
<keyword evidence="3" id="KW-0472">Membrane</keyword>